<proteinExistence type="predicted"/>
<dbReference type="AlphaFoldDB" id="H0EI03"/>
<keyword evidence="2" id="KW-1185">Reference proteome</keyword>
<sequence>MSGLVDQYIEELFALLKQRRSSPRLRSALAVRMVVLARPLAVRCAQSFFEFQTECTIPELRYTLSTVPAECYEEIGDMHQVLHWRGLGAEIAKDCDDEDIRDEADCNFHLVFADDAIIMIDDPHGVKQKSWNAAKVRDLEILYEETKKQEKWKYTFRYAQALLDKELDLAVANGRPPAGEKWYANTLEALSHLGVAEQLSYRPRVLFALAHAKFDFKSYLGCIESLQEVIKISKVANNRVIETNALFTSARAWLHLYQNSPEPSQWSSGYESISVSPSVNIVKYGLGLSTARREPFVKVSTAAKMG</sequence>
<dbReference type="InParanoid" id="H0EI03"/>
<dbReference type="Proteomes" id="UP000005446">
    <property type="component" value="Unassembled WGS sequence"/>
</dbReference>
<protein>
    <submittedName>
        <fullName evidence="1">Uncharacterized protein</fullName>
    </submittedName>
</protein>
<organism evidence="1 2">
    <name type="scientific">Glarea lozoyensis (strain ATCC 74030 / MF5533)</name>
    <dbReference type="NCBI Taxonomy" id="1104152"/>
    <lineage>
        <taxon>Eukaryota</taxon>
        <taxon>Fungi</taxon>
        <taxon>Dikarya</taxon>
        <taxon>Ascomycota</taxon>
        <taxon>Pezizomycotina</taxon>
        <taxon>Leotiomycetes</taxon>
        <taxon>Helotiales</taxon>
        <taxon>Helotiaceae</taxon>
        <taxon>Glarea</taxon>
    </lineage>
</organism>
<gene>
    <name evidence="1" type="ORF">M7I_2148</name>
</gene>
<reference evidence="1 2" key="1">
    <citation type="journal article" date="2012" name="Eukaryot. Cell">
        <title>Genome sequence of the fungus Glarea lozoyensis: the first genome sequence of a species from the Helotiaceae family.</title>
        <authorList>
            <person name="Youssar L."/>
            <person name="Gruening B.A."/>
            <person name="Erxleben A."/>
            <person name="Guenther S."/>
            <person name="Huettel W."/>
        </authorList>
    </citation>
    <scope>NUCLEOTIDE SEQUENCE [LARGE SCALE GENOMIC DNA]</scope>
    <source>
        <strain evidence="2">ATCC 74030 / MF5533</strain>
    </source>
</reference>
<accession>H0EI03</accession>
<dbReference type="OrthoDB" id="10361739at2759"/>
<comment type="caution">
    <text evidence="1">The sequence shown here is derived from an EMBL/GenBank/DDBJ whole genome shotgun (WGS) entry which is preliminary data.</text>
</comment>
<dbReference type="EMBL" id="AGUE01000044">
    <property type="protein sequence ID" value="EHL01796.1"/>
    <property type="molecule type" value="Genomic_DNA"/>
</dbReference>
<name>H0EI03_GLAL7</name>
<evidence type="ECO:0000313" key="1">
    <source>
        <dbReference type="EMBL" id="EHL01796.1"/>
    </source>
</evidence>
<evidence type="ECO:0000313" key="2">
    <source>
        <dbReference type="Proteomes" id="UP000005446"/>
    </source>
</evidence>
<dbReference type="HOGENOM" id="CLU_909284_0_0_1"/>